<evidence type="ECO:0000256" key="1">
    <source>
        <dbReference type="ARBA" id="ARBA00008226"/>
    </source>
</evidence>
<dbReference type="Gene3D" id="3.30.930.10">
    <property type="entry name" value="Bira Bifunctional Protein, Domain 2"/>
    <property type="match status" value="1"/>
</dbReference>
<organism evidence="15">
    <name type="scientific">Candidatus Iainarchaeum sp</name>
    <dbReference type="NCBI Taxonomy" id="3101447"/>
    <lineage>
        <taxon>Archaea</taxon>
        <taxon>Candidatus Iainarchaeota</taxon>
        <taxon>Candidatus Iainarchaeia</taxon>
        <taxon>Candidatus Iainarchaeales</taxon>
        <taxon>Candidatus Iainarchaeaceae</taxon>
        <taxon>Candidatus Iainarchaeum</taxon>
    </lineage>
</organism>
<evidence type="ECO:0000256" key="11">
    <source>
        <dbReference type="ARBA" id="ARBA00023146"/>
    </source>
</evidence>
<dbReference type="SUPFAM" id="SSF55681">
    <property type="entry name" value="Class II aaRS and biotin synthetases"/>
    <property type="match status" value="1"/>
</dbReference>
<keyword evidence="2 12" id="KW-0963">Cytoplasm</keyword>
<feature type="binding site" evidence="12">
    <location>
        <position position="604"/>
    </location>
    <ligand>
        <name>Zn(2+)</name>
        <dbReference type="ChEBI" id="CHEBI:29105"/>
    </ligand>
</feature>
<keyword evidence="5 12" id="KW-0479">Metal-binding</keyword>
<dbReference type="AlphaFoldDB" id="A0A7T9DIS0"/>
<keyword evidence="3 12" id="KW-0820">tRNA-binding</keyword>
<accession>A0A7T9DIS0</accession>
<dbReference type="Pfam" id="PF01411">
    <property type="entry name" value="tRNA-synt_2c"/>
    <property type="match status" value="1"/>
</dbReference>
<dbReference type="Gene3D" id="3.30.54.20">
    <property type="match status" value="1"/>
</dbReference>
<keyword evidence="10 12" id="KW-0648">Protein biosynthesis</keyword>
<comment type="cofactor">
    <cofactor evidence="12">
        <name>Zn(2+)</name>
        <dbReference type="ChEBI" id="CHEBI:29105"/>
    </cofactor>
    <text evidence="12">Binds 1 zinc ion per subunit.</text>
</comment>
<dbReference type="EC" id="6.1.1.7" evidence="12"/>
<keyword evidence="4 12" id="KW-0436">Ligase</keyword>
<evidence type="ECO:0000256" key="6">
    <source>
        <dbReference type="ARBA" id="ARBA00022741"/>
    </source>
</evidence>
<protein>
    <recommendedName>
        <fullName evidence="12">Alanine--tRNA ligase</fullName>
        <ecNumber evidence="12">6.1.1.7</ecNumber>
    </recommendedName>
    <alternativeName>
        <fullName evidence="12">Alanyl-tRNA synthetase</fullName>
        <shortName evidence="12">AlaRS</shortName>
    </alternativeName>
</protein>
<dbReference type="GO" id="GO:0005737">
    <property type="term" value="C:cytoplasm"/>
    <property type="evidence" value="ECO:0007669"/>
    <property type="project" value="UniProtKB-SubCell"/>
</dbReference>
<dbReference type="InterPro" id="IPR045864">
    <property type="entry name" value="aa-tRNA-synth_II/BPL/LPL"/>
</dbReference>
<keyword evidence="9 12" id="KW-0694">RNA-binding</keyword>
<dbReference type="SUPFAM" id="SSF55186">
    <property type="entry name" value="ThrRS/AlaRS common domain"/>
    <property type="match status" value="1"/>
</dbReference>
<dbReference type="GO" id="GO:0000049">
    <property type="term" value="F:tRNA binding"/>
    <property type="evidence" value="ECO:0007669"/>
    <property type="project" value="UniProtKB-KW"/>
</dbReference>
<dbReference type="SUPFAM" id="SSF101353">
    <property type="entry name" value="Putative anticodon-binding domain of alanyl-tRNA synthetase (AlaRS)"/>
    <property type="match status" value="1"/>
</dbReference>
<keyword evidence="7 12" id="KW-0862">Zinc</keyword>
<dbReference type="InterPro" id="IPR009000">
    <property type="entry name" value="Transl_B-barrel_sf"/>
</dbReference>
<dbReference type="Gene3D" id="6.10.250.550">
    <property type="match status" value="1"/>
</dbReference>
<dbReference type="InterPro" id="IPR012947">
    <property type="entry name" value="tRNA_SAD"/>
</dbReference>
<dbReference type="FunFam" id="3.30.54.20:FF:000005">
    <property type="entry name" value="Alanine--tRNA ligase"/>
    <property type="match status" value="1"/>
</dbReference>
<dbReference type="Pfam" id="PF07973">
    <property type="entry name" value="tRNA_SAD"/>
    <property type="match status" value="1"/>
</dbReference>
<dbReference type="NCBIfam" id="TIGR00344">
    <property type="entry name" value="alaS"/>
    <property type="match status" value="1"/>
</dbReference>
<evidence type="ECO:0000256" key="5">
    <source>
        <dbReference type="ARBA" id="ARBA00022723"/>
    </source>
</evidence>
<dbReference type="GO" id="GO:0005524">
    <property type="term" value="F:ATP binding"/>
    <property type="evidence" value="ECO:0007669"/>
    <property type="project" value="UniProtKB-UniRule"/>
</dbReference>
<dbReference type="GO" id="GO:0006419">
    <property type="term" value="P:alanyl-tRNA aminoacylation"/>
    <property type="evidence" value="ECO:0007669"/>
    <property type="project" value="UniProtKB-UniRule"/>
</dbReference>
<dbReference type="InterPro" id="IPR018162">
    <property type="entry name" value="Ala-tRNA-ligase_IIc_anticod-bd"/>
</dbReference>
<evidence type="ECO:0000256" key="4">
    <source>
        <dbReference type="ARBA" id="ARBA00022598"/>
    </source>
</evidence>
<evidence type="ECO:0000256" key="8">
    <source>
        <dbReference type="ARBA" id="ARBA00022840"/>
    </source>
</evidence>
<keyword evidence="13" id="KW-0175">Coiled coil</keyword>
<evidence type="ECO:0000256" key="9">
    <source>
        <dbReference type="ARBA" id="ARBA00022884"/>
    </source>
</evidence>
<dbReference type="SUPFAM" id="SSF50447">
    <property type="entry name" value="Translation proteins"/>
    <property type="match status" value="1"/>
</dbReference>
<feature type="binding site" evidence="12">
    <location>
        <position position="708"/>
    </location>
    <ligand>
        <name>Zn(2+)</name>
        <dbReference type="ChEBI" id="CHEBI:29105"/>
    </ligand>
</feature>
<dbReference type="PANTHER" id="PTHR11777">
    <property type="entry name" value="ALANYL-TRNA SYNTHETASE"/>
    <property type="match status" value="1"/>
</dbReference>
<dbReference type="Gene3D" id="2.40.30.130">
    <property type="match status" value="1"/>
</dbReference>
<evidence type="ECO:0000256" key="7">
    <source>
        <dbReference type="ARBA" id="ARBA00022833"/>
    </source>
</evidence>
<dbReference type="PROSITE" id="PS50860">
    <property type="entry name" value="AA_TRNA_LIGASE_II_ALA"/>
    <property type="match status" value="1"/>
</dbReference>
<dbReference type="HAMAP" id="MF_00036_A">
    <property type="entry name" value="Ala_tRNA_synth_A"/>
    <property type="match status" value="1"/>
</dbReference>
<dbReference type="Gene3D" id="3.10.310.40">
    <property type="match status" value="1"/>
</dbReference>
<evidence type="ECO:0000256" key="3">
    <source>
        <dbReference type="ARBA" id="ARBA00022555"/>
    </source>
</evidence>
<dbReference type="EMBL" id="CP064981">
    <property type="protein sequence ID" value="QQR92116.1"/>
    <property type="molecule type" value="Genomic_DNA"/>
</dbReference>
<dbReference type="GO" id="GO:0002161">
    <property type="term" value="F:aminoacyl-tRNA deacylase activity"/>
    <property type="evidence" value="ECO:0007669"/>
    <property type="project" value="TreeGrafter"/>
</dbReference>
<sequence length="901" mass="101423">MVDKTALRAKFTAEWEHHYKLDVLTSKGFSRHQCKTCGRHFWSLDANRTHCADSSCMGYEFIGKKTKDLSYVETWRGISKYFTQDSAVKHTEIKRFPVVSRWRDDLYFTNASIIDFQPYVVTGEVEPPANPLIVPQHCLRFNDVGNVGITGRHYTGFVMFGQHAFNTPKTGLFYWKNEALENDYQYLTKVIGVKPEDLTFQEDVWAGGGTFGPSIEYTANGMELGNCVFMQYQEMDDGTSRELSTKVIDMGAGLERLAWYTNGTPTSYEVTFGDVIRNMKRKTGVHLDEELFTRYAKLGGLVNMEDDDVKEKRDWVAQQLGMKADDLYGRLGSLHAMYAIADHLKTILYTTTDGMLPSNAGGGYNLRLLLRRVFGFNSEYAFNFDYGKILEDHAKMLKGFDDSLQEGLQTAIDVVLEDEKKFMQLQETGKKKMQVVVERLKKENKPLQKQELVTLYESHGIPYELAVDAAKKGGVHVEEVFNFYDAIGVSNEKKKEKAVKAYPGIEKLPATKTLYYDLLYADEFSAKVLAVDGNNVILDQTLFYPEGGGQSYDTGTLNGVGVKSVQKIQNRILHEVENPAAFHAGMEVKGFISRERRANLMHNHTATHVLNATCREVLGNHVWQAGAHKEWDKAHLDITHYKKLTEEEVRKIEAKVNLRAQQTIPVHKFVMDRGKAEQQFGFRIYQGGFVPGKELRIVQIEGVDVQACGGTHINNTGEIGFFKILKTESVQDGIERLTYATGVPALEWVHEKEDKLQQLTDVTRVPEQDIVQGVQKLQEEYKALRKKVEELQEFYLTSMGKELVGKAKGSKIVEIVKGLSQQDTLKLAQLLVNANEALAVVLVSRDANFVVAMSGKMSSYNAKNAIQTMLSFVKGSGGGSEKVGQAKLQSLDGIDVALMKI</sequence>
<gene>
    <name evidence="12" type="primary">alaS</name>
    <name evidence="15" type="ORF">IPJ89_03040</name>
</gene>
<comment type="function">
    <text evidence="12">Catalyzes the attachment of alanine to tRNA(Ala) in a two-step reaction: alanine is first activated by ATP to form Ala-AMP and then transferred to the acceptor end of tRNA(Ala). Also edits incorrectly charged Ser-tRNA(Ala) and Gly-tRNA(Ala) via its editing domain.</text>
</comment>
<keyword evidence="8 12" id="KW-0067">ATP-binding</keyword>
<keyword evidence="6 12" id="KW-0547">Nucleotide-binding</keyword>
<evidence type="ECO:0000256" key="2">
    <source>
        <dbReference type="ARBA" id="ARBA00022490"/>
    </source>
</evidence>
<dbReference type="GO" id="GO:0004813">
    <property type="term" value="F:alanine-tRNA ligase activity"/>
    <property type="evidence" value="ECO:0007669"/>
    <property type="project" value="UniProtKB-UniRule"/>
</dbReference>
<comment type="similarity">
    <text evidence="1 12">Belongs to the class-II aminoacyl-tRNA synthetase family.</text>
</comment>
<comment type="subcellular location">
    <subcellularLocation>
        <location evidence="12">Cytoplasm</location>
    </subcellularLocation>
</comment>
<keyword evidence="11 12" id="KW-0030">Aminoacyl-tRNA synthetase</keyword>
<dbReference type="InterPro" id="IPR002318">
    <property type="entry name" value="Ala-tRNA-lgiase_IIc"/>
</dbReference>
<evidence type="ECO:0000256" key="12">
    <source>
        <dbReference type="HAMAP-Rule" id="MF_00036"/>
    </source>
</evidence>
<feature type="coiled-coil region" evidence="13">
    <location>
        <begin position="767"/>
        <end position="794"/>
    </location>
</feature>
<reference evidence="15" key="1">
    <citation type="submission" date="2020-11" db="EMBL/GenBank/DDBJ databases">
        <title>Connecting structure to function with the recovery of over 1000 high-quality activated sludge metagenome-assembled genomes encoding full-length rRNA genes using long-read sequencing.</title>
        <authorList>
            <person name="Singleton C.M."/>
            <person name="Petriglieri F."/>
            <person name="Kristensen J.M."/>
            <person name="Kirkegaard R.H."/>
            <person name="Michaelsen T.Y."/>
            <person name="Andersen M.H."/>
            <person name="Karst S.M."/>
            <person name="Dueholm M.S."/>
            <person name="Nielsen P.H."/>
            <person name="Albertsen M."/>
        </authorList>
    </citation>
    <scope>NUCLEOTIDE SEQUENCE</scope>
    <source>
        <strain evidence="15">Fred_18-Q3-R57-64_BAT3C.431</strain>
    </source>
</reference>
<dbReference type="InterPro" id="IPR022429">
    <property type="entry name" value="Ala-tRNA_lgiase_arc"/>
</dbReference>
<dbReference type="Proteomes" id="UP000596004">
    <property type="component" value="Chromosome"/>
</dbReference>
<feature type="domain" description="Alanyl-transfer RNA synthetases family profile" evidence="14">
    <location>
        <begin position="69"/>
        <end position="751"/>
    </location>
</feature>
<dbReference type="InterPro" id="IPR018165">
    <property type="entry name" value="Ala-tRNA-synth_IIc_core"/>
</dbReference>
<evidence type="ECO:0000313" key="15">
    <source>
        <dbReference type="EMBL" id="QQR92116.1"/>
    </source>
</evidence>
<dbReference type="GO" id="GO:0008270">
    <property type="term" value="F:zinc ion binding"/>
    <property type="evidence" value="ECO:0007669"/>
    <property type="project" value="UniProtKB-UniRule"/>
</dbReference>
<comment type="domain">
    <text evidence="12">Consists of three domains; the N-terminal catalytic domain, the editing domain and the C-terminal C-Ala domain. The editing domain removes incorrectly charged amino acids, while the C-Ala domain, along with tRNA(Ala), serves as a bridge to cooperatively bring together the editing and aminoacylation centers thus stimulating deacylation of misacylated tRNAs.</text>
</comment>
<dbReference type="PRINTS" id="PR00980">
    <property type="entry name" value="TRNASYNTHALA"/>
</dbReference>
<dbReference type="NCBIfam" id="TIGR03683">
    <property type="entry name" value="A-tRNA_syn_arch"/>
    <property type="match status" value="1"/>
</dbReference>
<dbReference type="Gene3D" id="3.30.980.10">
    <property type="entry name" value="Threonyl-trna Synthetase, Chain A, domain 2"/>
    <property type="match status" value="1"/>
</dbReference>
<dbReference type="InterPro" id="IPR018164">
    <property type="entry name" value="Ala-tRNA-synth_IIc_N"/>
</dbReference>
<dbReference type="SMART" id="SM00863">
    <property type="entry name" value="tRNA_SAD"/>
    <property type="match status" value="1"/>
</dbReference>
<dbReference type="FunFam" id="3.30.980.10:FF:000004">
    <property type="entry name" value="Alanine--tRNA ligase, cytoplasmic"/>
    <property type="match status" value="1"/>
</dbReference>
<evidence type="ECO:0000256" key="13">
    <source>
        <dbReference type="SAM" id="Coils"/>
    </source>
</evidence>
<feature type="binding site" evidence="12">
    <location>
        <position position="608"/>
    </location>
    <ligand>
        <name>Zn(2+)</name>
        <dbReference type="ChEBI" id="CHEBI:29105"/>
    </ligand>
</feature>
<evidence type="ECO:0000256" key="10">
    <source>
        <dbReference type="ARBA" id="ARBA00022917"/>
    </source>
</evidence>
<proteinExistence type="inferred from homology"/>
<evidence type="ECO:0000259" key="14">
    <source>
        <dbReference type="PROSITE" id="PS50860"/>
    </source>
</evidence>
<name>A0A7T9DIS0_9ARCH</name>
<feature type="binding site" evidence="12">
    <location>
        <position position="712"/>
    </location>
    <ligand>
        <name>Zn(2+)</name>
        <dbReference type="ChEBI" id="CHEBI:29105"/>
    </ligand>
</feature>
<comment type="catalytic activity">
    <reaction evidence="12">
        <text>tRNA(Ala) + L-alanine + ATP = L-alanyl-tRNA(Ala) + AMP + diphosphate</text>
        <dbReference type="Rhea" id="RHEA:12540"/>
        <dbReference type="Rhea" id="RHEA-COMP:9657"/>
        <dbReference type="Rhea" id="RHEA-COMP:9923"/>
        <dbReference type="ChEBI" id="CHEBI:30616"/>
        <dbReference type="ChEBI" id="CHEBI:33019"/>
        <dbReference type="ChEBI" id="CHEBI:57972"/>
        <dbReference type="ChEBI" id="CHEBI:78442"/>
        <dbReference type="ChEBI" id="CHEBI:78497"/>
        <dbReference type="ChEBI" id="CHEBI:456215"/>
        <dbReference type="EC" id="6.1.1.7"/>
    </reaction>
</comment>
<dbReference type="InterPro" id="IPR018163">
    <property type="entry name" value="Thr/Ala-tRNA-synth_IIc_edit"/>
</dbReference>
<dbReference type="PANTHER" id="PTHR11777:SF9">
    <property type="entry name" value="ALANINE--TRNA LIGASE, CYTOPLASMIC"/>
    <property type="match status" value="1"/>
</dbReference>
<dbReference type="InterPro" id="IPR050058">
    <property type="entry name" value="Ala-tRNA_ligase"/>
</dbReference>